<keyword evidence="3" id="KW-0677">Repeat</keyword>
<dbReference type="SMART" id="SM00451">
    <property type="entry name" value="ZnF_U1"/>
    <property type="match status" value="2"/>
</dbReference>
<feature type="compositionally biased region" description="Polar residues" evidence="7">
    <location>
        <begin position="17"/>
        <end position="26"/>
    </location>
</feature>
<feature type="domain" description="U1-type" evidence="8">
    <location>
        <begin position="279"/>
        <end position="313"/>
    </location>
</feature>
<evidence type="ECO:0000256" key="7">
    <source>
        <dbReference type="SAM" id="MobiDB-lite"/>
    </source>
</evidence>
<evidence type="ECO:0000313" key="9">
    <source>
        <dbReference type="EMBL" id="CAI9109804.1"/>
    </source>
</evidence>
<dbReference type="SUPFAM" id="SSF57667">
    <property type="entry name" value="beta-beta-alpha zinc fingers"/>
    <property type="match status" value="2"/>
</dbReference>
<keyword evidence="2" id="KW-0479">Metal-binding</keyword>
<feature type="region of interest" description="Disordered" evidence="7">
    <location>
        <begin position="214"/>
        <end position="258"/>
    </location>
</feature>
<dbReference type="PANTHER" id="PTHR46144:SF6">
    <property type="entry name" value="C2H2-TYPE DOMAIN-CONTAINING PROTEIN"/>
    <property type="match status" value="1"/>
</dbReference>
<protein>
    <submittedName>
        <fullName evidence="9">OLC1v1009708C1</fullName>
    </submittedName>
</protein>
<dbReference type="GO" id="GO:0005634">
    <property type="term" value="C:nucleus"/>
    <property type="evidence" value="ECO:0007669"/>
    <property type="project" value="UniProtKB-SubCell"/>
</dbReference>
<dbReference type="EMBL" id="OX459123">
    <property type="protein sequence ID" value="CAI9109804.1"/>
    <property type="molecule type" value="Genomic_DNA"/>
</dbReference>
<organism evidence="9 10">
    <name type="scientific">Oldenlandia corymbosa var. corymbosa</name>
    <dbReference type="NCBI Taxonomy" id="529605"/>
    <lineage>
        <taxon>Eukaryota</taxon>
        <taxon>Viridiplantae</taxon>
        <taxon>Streptophyta</taxon>
        <taxon>Embryophyta</taxon>
        <taxon>Tracheophyta</taxon>
        <taxon>Spermatophyta</taxon>
        <taxon>Magnoliopsida</taxon>
        <taxon>eudicotyledons</taxon>
        <taxon>Gunneridae</taxon>
        <taxon>Pentapetalae</taxon>
        <taxon>asterids</taxon>
        <taxon>lamiids</taxon>
        <taxon>Gentianales</taxon>
        <taxon>Rubiaceae</taxon>
        <taxon>Rubioideae</taxon>
        <taxon>Spermacoceae</taxon>
        <taxon>Hedyotis-Oldenlandia complex</taxon>
        <taxon>Oldenlandia</taxon>
    </lineage>
</organism>
<dbReference type="InterPro" id="IPR051868">
    <property type="entry name" value="ZN346_ZMAT4"/>
</dbReference>
<accession>A0AAV1DQ39</accession>
<evidence type="ECO:0000256" key="5">
    <source>
        <dbReference type="ARBA" id="ARBA00022833"/>
    </source>
</evidence>
<dbReference type="Gene3D" id="3.30.160.60">
    <property type="entry name" value="Classic Zinc Finger"/>
    <property type="match status" value="2"/>
</dbReference>
<keyword evidence="6" id="KW-0539">Nucleus</keyword>
<dbReference type="InterPro" id="IPR013087">
    <property type="entry name" value="Znf_C2H2_type"/>
</dbReference>
<dbReference type="InterPro" id="IPR036236">
    <property type="entry name" value="Znf_C2H2_sf"/>
</dbReference>
<evidence type="ECO:0000313" key="10">
    <source>
        <dbReference type="Proteomes" id="UP001161247"/>
    </source>
</evidence>
<comment type="subcellular location">
    <subcellularLocation>
        <location evidence="1">Nucleus</location>
    </subcellularLocation>
</comment>
<keyword evidence="5" id="KW-0862">Zinc</keyword>
<dbReference type="AlphaFoldDB" id="A0AAV1DQ39"/>
<dbReference type="GO" id="GO:0008270">
    <property type="term" value="F:zinc ion binding"/>
    <property type="evidence" value="ECO:0007669"/>
    <property type="project" value="UniProtKB-KW"/>
</dbReference>
<feature type="compositionally biased region" description="Low complexity" evidence="7">
    <location>
        <begin position="214"/>
        <end position="223"/>
    </location>
</feature>
<feature type="domain" description="U1-type" evidence="8">
    <location>
        <begin position="172"/>
        <end position="206"/>
    </location>
</feature>
<evidence type="ECO:0000256" key="4">
    <source>
        <dbReference type="ARBA" id="ARBA00022771"/>
    </source>
</evidence>
<dbReference type="GO" id="GO:0003676">
    <property type="term" value="F:nucleic acid binding"/>
    <property type="evidence" value="ECO:0007669"/>
    <property type="project" value="InterPro"/>
</dbReference>
<name>A0AAV1DQ39_OLDCO</name>
<evidence type="ECO:0000259" key="8">
    <source>
        <dbReference type="SMART" id="SM00451"/>
    </source>
</evidence>
<feature type="region of interest" description="Disordered" evidence="7">
    <location>
        <begin position="1"/>
        <end position="26"/>
    </location>
</feature>
<dbReference type="PANTHER" id="PTHR46144">
    <property type="entry name" value="ZINC FINGER PROTEIN 385B-LIKE"/>
    <property type="match status" value="1"/>
</dbReference>
<keyword evidence="10" id="KW-1185">Reference proteome</keyword>
<feature type="compositionally biased region" description="Polar residues" evidence="7">
    <location>
        <begin position="245"/>
        <end position="256"/>
    </location>
</feature>
<evidence type="ECO:0000256" key="2">
    <source>
        <dbReference type="ARBA" id="ARBA00022723"/>
    </source>
</evidence>
<keyword evidence="4" id="KW-0863">Zinc-finger</keyword>
<sequence length="323" mass="34347">MENSGTGIQLNPPLQPAATTASSVAHQTDSYSAANHHHLYSYGDPNYQFYYSQSQNPNPFSDPHYYANSAQIQPPPPGIDVRPLAMIPPPNYYVSSSGYEAATQLGTDYSSAQTTAGVHPAVDPTFYQDANQTVSASSGVNLPAFGVMGLQNATISKRTKTLKKPPKKIKIVQSVWCEVCKVDCNTKNVLDQHKLGKKHKKNLQKLIQLANPQVVSPSPVSGPLHPPASTVADKPVIGPAENPLKGNSSSSQTATNEAAAAGDLEIKRKKMLEGGAAADSVRMCAICNVVCNSETVFATHLAGQKHAAKLKKHANATKAAVHT</sequence>
<dbReference type="InterPro" id="IPR003604">
    <property type="entry name" value="Matrin/U1-like-C_Znf_C2H2"/>
</dbReference>
<evidence type="ECO:0000256" key="1">
    <source>
        <dbReference type="ARBA" id="ARBA00004123"/>
    </source>
</evidence>
<dbReference type="Proteomes" id="UP001161247">
    <property type="component" value="Chromosome 6"/>
</dbReference>
<gene>
    <name evidence="9" type="ORF">OLC1_LOCUS17607</name>
</gene>
<proteinExistence type="predicted"/>
<evidence type="ECO:0000256" key="3">
    <source>
        <dbReference type="ARBA" id="ARBA00022737"/>
    </source>
</evidence>
<reference evidence="9" key="1">
    <citation type="submission" date="2023-03" db="EMBL/GenBank/DDBJ databases">
        <authorList>
            <person name="Julca I."/>
        </authorList>
    </citation>
    <scope>NUCLEOTIDE SEQUENCE</scope>
</reference>
<evidence type="ECO:0000256" key="6">
    <source>
        <dbReference type="ARBA" id="ARBA00023242"/>
    </source>
</evidence>
<dbReference type="Pfam" id="PF12874">
    <property type="entry name" value="zf-met"/>
    <property type="match status" value="2"/>
</dbReference>